<dbReference type="OrthoDB" id="2428011at2759"/>
<reference evidence="2" key="1">
    <citation type="journal article" date="2020" name="Fungal Divers.">
        <title>Resolving the Mortierellaceae phylogeny through synthesis of multi-gene phylogenetics and phylogenomics.</title>
        <authorList>
            <person name="Vandepol N."/>
            <person name="Liber J."/>
            <person name="Desiro A."/>
            <person name="Na H."/>
            <person name="Kennedy M."/>
            <person name="Barry K."/>
            <person name="Grigoriev I.V."/>
            <person name="Miller A.N."/>
            <person name="O'Donnell K."/>
            <person name="Stajich J.E."/>
            <person name="Bonito G."/>
        </authorList>
    </citation>
    <scope>NUCLEOTIDE SEQUENCE</scope>
    <source>
        <strain evidence="2">REB-010B</strain>
    </source>
</reference>
<evidence type="ECO:0000256" key="1">
    <source>
        <dbReference type="SAM" id="MobiDB-lite"/>
    </source>
</evidence>
<evidence type="ECO:0000313" key="3">
    <source>
        <dbReference type="Proteomes" id="UP000738325"/>
    </source>
</evidence>
<dbReference type="Proteomes" id="UP000738325">
    <property type="component" value="Unassembled WGS sequence"/>
</dbReference>
<sequence>MRVKPSKEPYKFVCVFRGKQVVEEREYSSQHTPARHPPEPSTPPRQDRDDESPGTIRRGYYSETILVEEQDTGEPLGIEEAEDMKNPFLDDEEEHDAKNKEEEERDRIRRYLDARDKLGYVIRGNKFPIPPELYEDGSPTTTRGAAVLWPKARALTRHPSPPPPPPPPSLEIIQQPQQQPAPPPFDSGTPIFAPPPKITWRKIISTPGDDFDDPRAFYYPPFENNHYSFDGAGSSSYGSEIKHSSAPVATVYKEHNSTVSKLSVQIQRPEKHALEDDDEGICDVHADEEQEQEQEILACNSFDGCWGLRKHIVSIYFWRAAERESFEERTDKLLILR</sequence>
<proteinExistence type="predicted"/>
<evidence type="ECO:0000313" key="2">
    <source>
        <dbReference type="EMBL" id="KAG0326612.1"/>
    </source>
</evidence>
<organism evidence="2 3">
    <name type="scientific">Dissophora globulifera</name>
    <dbReference type="NCBI Taxonomy" id="979702"/>
    <lineage>
        <taxon>Eukaryota</taxon>
        <taxon>Fungi</taxon>
        <taxon>Fungi incertae sedis</taxon>
        <taxon>Mucoromycota</taxon>
        <taxon>Mortierellomycotina</taxon>
        <taxon>Mortierellomycetes</taxon>
        <taxon>Mortierellales</taxon>
        <taxon>Mortierellaceae</taxon>
        <taxon>Dissophora</taxon>
    </lineage>
</organism>
<feature type="region of interest" description="Disordered" evidence="1">
    <location>
        <begin position="125"/>
        <end position="192"/>
    </location>
</feature>
<name>A0A9P6RQN5_9FUNG</name>
<comment type="caution">
    <text evidence="2">The sequence shown here is derived from an EMBL/GenBank/DDBJ whole genome shotgun (WGS) entry which is preliminary data.</text>
</comment>
<accession>A0A9P6RQN5</accession>
<protein>
    <submittedName>
        <fullName evidence="2">Uncharacterized protein</fullName>
    </submittedName>
</protein>
<feature type="region of interest" description="Disordered" evidence="1">
    <location>
        <begin position="22"/>
        <end position="106"/>
    </location>
</feature>
<dbReference type="AlphaFoldDB" id="A0A9P6RQN5"/>
<feature type="compositionally biased region" description="Pro residues" evidence="1">
    <location>
        <begin position="159"/>
        <end position="169"/>
    </location>
</feature>
<feature type="compositionally biased region" description="Acidic residues" evidence="1">
    <location>
        <begin position="66"/>
        <end position="82"/>
    </location>
</feature>
<gene>
    <name evidence="2" type="ORF">BGZ99_009284</name>
</gene>
<keyword evidence="3" id="KW-1185">Reference proteome</keyword>
<feature type="compositionally biased region" description="Basic and acidic residues" evidence="1">
    <location>
        <begin position="95"/>
        <end position="106"/>
    </location>
</feature>
<dbReference type="EMBL" id="JAAAIP010000078">
    <property type="protein sequence ID" value="KAG0326612.1"/>
    <property type="molecule type" value="Genomic_DNA"/>
</dbReference>